<proteinExistence type="predicted"/>
<dbReference type="InterPro" id="IPR015422">
    <property type="entry name" value="PyrdxlP-dep_Trfase_small"/>
</dbReference>
<dbReference type="RefSeq" id="WP_025702883.1">
    <property type="nucleotide sequence ID" value="NZ_JAUSUY010000002.1"/>
</dbReference>
<keyword evidence="2 6" id="KW-0032">Aminotransferase</keyword>
<evidence type="ECO:0000313" key="6">
    <source>
        <dbReference type="EMBL" id="MDT3425028.1"/>
    </source>
</evidence>
<gene>
    <name evidence="6" type="ORF">J2Z22_000541</name>
</gene>
<keyword evidence="7" id="KW-1185">Reference proteome</keyword>
<dbReference type="EMBL" id="JAUSUY010000002">
    <property type="protein sequence ID" value="MDT3425028.1"/>
    <property type="molecule type" value="Genomic_DNA"/>
</dbReference>
<dbReference type="InterPro" id="IPR015421">
    <property type="entry name" value="PyrdxlP-dep_Trfase_major"/>
</dbReference>
<organism evidence="6 7">
    <name type="scientific">Paenibacillus forsythiae</name>
    <dbReference type="NCBI Taxonomy" id="365616"/>
    <lineage>
        <taxon>Bacteria</taxon>
        <taxon>Bacillati</taxon>
        <taxon>Bacillota</taxon>
        <taxon>Bacilli</taxon>
        <taxon>Bacillales</taxon>
        <taxon>Paenibacillaceae</taxon>
        <taxon>Paenibacillus</taxon>
    </lineage>
</organism>
<evidence type="ECO:0000256" key="4">
    <source>
        <dbReference type="ARBA" id="ARBA00022898"/>
    </source>
</evidence>
<keyword evidence="4" id="KW-0663">Pyridoxal phosphate</keyword>
<dbReference type="SUPFAM" id="SSF53383">
    <property type="entry name" value="PLP-dependent transferases"/>
    <property type="match status" value="1"/>
</dbReference>
<evidence type="ECO:0000256" key="2">
    <source>
        <dbReference type="ARBA" id="ARBA00022576"/>
    </source>
</evidence>
<evidence type="ECO:0000313" key="7">
    <source>
        <dbReference type="Proteomes" id="UP001248709"/>
    </source>
</evidence>
<sequence>MNGTKPDYAFNERITLQHVGRAKIHNSGSANLSYGFPAPELLPIEDINQAAAAALVRGNVDALHYTGGKGPELVRKWTLQRLRKFGIEADEDSYLAVYGANQGIELAAQVLLNPGETVWTEASTYFNALHMFRHAGARIEGLPVDRDGLDIDRVESALKQAVQSGGALPKFIYVMPNFQNPTGAAMPLERRRRLAGLAKEYNIFILEDDAYGELRFEGANLPSVYSFAPDRVIYLGTFSKTLGPGLRLGSVIAPNEVIRRMRCLTLDSPPSPVIQEILGWLLHHYDYDAQIKRLTSLYRARRDAMTEAVRSELGEAAAYTQPEGGFFLWLAFPQGTDAERLHRLSEDRGVSFVPGSPFYAAGGNPPFIRLCFSYCGEAEIKRGVKRLGEAYRDYLNKL</sequence>
<keyword evidence="3 6" id="KW-0808">Transferase</keyword>
<dbReference type="InterPro" id="IPR015424">
    <property type="entry name" value="PyrdxlP-dep_Trfase"/>
</dbReference>
<dbReference type="CDD" id="cd00609">
    <property type="entry name" value="AAT_like"/>
    <property type="match status" value="1"/>
</dbReference>
<dbReference type="PANTHER" id="PTHR42790:SF19">
    <property type="entry name" value="KYNURENINE_ALPHA-AMINOADIPATE AMINOTRANSFERASE, MITOCHONDRIAL"/>
    <property type="match status" value="1"/>
</dbReference>
<comment type="caution">
    <text evidence="6">The sequence shown here is derived from an EMBL/GenBank/DDBJ whole genome shotgun (WGS) entry which is preliminary data.</text>
</comment>
<protein>
    <submittedName>
        <fullName evidence="6">2-aminoadipate transaminase</fullName>
        <ecNumber evidence="6">2.6.1.-</ecNumber>
    </submittedName>
</protein>
<evidence type="ECO:0000259" key="5">
    <source>
        <dbReference type="Pfam" id="PF00155"/>
    </source>
</evidence>
<evidence type="ECO:0000256" key="1">
    <source>
        <dbReference type="ARBA" id="ARBA00001933"/>
    </source>
</evidence>
<dbReference type="InterPro" id="IPR004839">
    <property type="entry name" value="Aminotransferase_I/II_large"/>
</dbReference>
<name>A0ABU3H2I1_9BACL</name>
<dbReference type="GO" id="GO:0008483">
    <property type="term" value="F:transaminase activity"/>
    <property type="evidence" value="ECO:0007669"/>
    <property type="project" value="UniProtKB-KW"/>
</dbReference>
<accession>A0ABU3H2I1</accession>
<dbReference type="Pfam" id="PF00155">
    <property type="entry name" value="Aminotran_1_2"/>
    <property type="match status" value="1"/>
</dbReference>
<feature type="domain" description="Aminotransferase class I/classII large" evidence="5">
    <location>
        <begin position="64"/>
        <end position="387"/>
    </location>
</feature>
<dbReference type="InterPro" id="IPR050859">
    <property type="entry name" value="Class-I_PLP-dep_aminotransf"/>
</dbReference>
<dbReference type="Gene3D" id="3.90.1150.10">
    <property type="entry name" value="Aspartate Aminotransferase, domain 1"/>
    <property type="match status" value="1"/>
</dbReference>
<evidence type="ECO:0000256" key="3">
    <source>
        <dbReference type="ARBA" id="ARBA00022679"/>
    </source>
</evidence>
<dbReference type="EC" id="2.6.1.-" evidence="6"/>
<dbReference type="Proteomes" id="UP001248709">
    <property type="component" value="Unassembled WGS sequence"/>
</dbReference>
<reference evidence="6 7" key="1">
    <citation type="submission" date="2023-07" db="EMBL/GenBank/DDBJ databases">
        <title>Genomic Encyclopedia of Type Strains, Phase IV (KMG-IV): sequencing the most valuable type-strain genomes for metagenomic binning, comparative biology and taxonomic classification.</title>
        <authorList>
            <person name="Goeker M."/>
        </authorList>
    </citation>
    <scope>NUCLEOTIDE SEQUENCE [LARGE SCALE GENOMIC DNA]</scope>
    <source>
        <strain evidence="6 7">T98</strain>
    </source>
</reference>
<dbReference type="PANTHER" id="PTHR42790">
    <property type="entry name" value="AMINOTRANSFERASE"/>
    <property type="match status" value="1"/>
</dbReference>
<comment type="cofactor">
    <cofactor evidence="1">
        <name>pyridoxal 5'-phosphate</name>
        <dbReference type="ChEBI" id="CHEBI:597326"/>
    </cofactor>
</comment>
<dbReference type="Gene3D" id="3.40.640.10">
    <property type="entry name" value="Type I PLP-dependent aspartate aminotransferase-like (Major domain)"/>
    <property type="match status" value="1"/>
</dbReference>